<protein>
    <submittedName>
        <fullName evidence="1">Uncharacterized protein</fullName>
    </submittedName>
</protein>
<dbReference type="AlphaFoldDB" id="A0A0A9CJU4"/>
<evidence type="ECO:0000313" key="1">
    <source>
        <dbReference type="EMBL" id="JAD74723.1"/>
    </source>
</evidence>
<name>A0A0A9CJU4_ARUDO</name>
<proteinExistence type="predicted"/>
<dbReference type="EMBL" id="GBRH01223172">
    <property type="protein sequence ID" value="JAD74723.1"/>
    <property type="molecule type" value="Transcribed_RNA"/>
</dbReference>
<organism evidence="1">
    <name type="scientific">Arundo donax</name>
    <name type="common">Giant reed</name>
    <name type="synonym">Donax arundinaceus</name>
    <dbReference type="NCBI Taxonomy" id="35708"/>
    <lineage>
        <taxon>Eukaryota</taxon>
        <taxon>Viridiplantae</taxon>
        <taxon>Streptophyta</taxon>
        <taxon>Embryophyta</taxon>
        <taxon>Tracheophyta</taxon>
        <taxon>Spermatophyta</taxon>
        <taxon>Magnoliopsida</taxon>
        <taxon>Liliopsida</taxon>
        <taxon>Poales</taxon>
        <taxon>Poaceae</taxon>
        <taxon>PACMAD clade</taxon>
        <taxon>Arundinoideae</taxon>
        <taxon>Arundineae</taxon>
        <taxon>Arundo</taxon>
    </lineage>
</organism>
<sequence>MRFSSGSTVLLSPSHCGFGMENADLLSFSWFLGASFSSLAGLSVCVLLEGSLSFSSVEVVWAILFCLLDSRLGLSFDAEVFASCGFRSLLRAASPIGSAIFSK</sequence>
<reference evidence="1" key="2">
    <citation type="journal article" date="2015" name="Data Brief">
        <title>Shoot transcriptome of the giant reed, Arundo donax.</title>
        <authorList>
            <person name="Barrero R.A."/>
            <person name="Guerrero F.D."/>
            <person name="Moolhuijzen P."/>
            <person name="Goolsby J.A."/>
            <person name="Tidwell J."/>
            <person name="Bellgard S.E."/>
            <person name="Bellgard M.I."/>
        </authorList>
    </citation>
    <scope>NUCLEOTIDE SEQUENCE</scope>
    <source>
        <tissue evidence="1">Shoot tissue taken approximately 20 cm above the soil surface</tissue>
    </source>
</reference>
<reference evidence="1" key="1">
    <citation type="submission" date="2014-09" db="EMBL/GenBank/DDBJ databases">
        <authorList>
            <person name="Magalhaes I.L.F."/>
            <person name="Oliveira U."/>
            <person name="Santos F.R."/>
            <person name="Vidigal T.H.D.A."/>
            <person name="Brescovit A.D."/>
            <person name="Santos A.J."/>
        </authorList>
    </citation>
    <scope>NUCLEOTIDE SEQUENCE</scope>
    <source>
        <tissue evidence="1">Shoot tissue taken approximately 20 cm above the soil surface</tissue>
    </source>
</reference>
<accession>A0A0A9CJU4</accession>